<evidence type="ECO:0000256" key="2">
    <source>
        <dbReference type="SAM" id="Phobius"/>
    </source>
</evidence>
<keyword evidence="2" id="KW-0812">Transmembrane</keyword>
<feature type="compositionally biased region" description="Basic and acidic residues" evidence="1">
    <location>
        <begin position="21"/>
        <end position="40"/>
    </location>
</feature>
<dbReference type="InterPro" id="IPR010540">
    <property type="entry name" value="CmpB_TMEM229"/>
</dbReference>
<dbReference type="AlphaFoldDB" id="A0A6I5MZL6"/>
<feature type="transmembrane region" description="Helical" evidence="2">
    <location>
        <begin position="222"/>
        <end position="242"/>
    </location>
</feature>
<feature type="transmembrane region" description="Helical" evidence="2">
    <location>
        <begin position="137"/>
        <end position="162"/>
    </location>
</feature>
<feature type="transmembrane region" description="Helical" evidence="2">
    <location>
        <begin position="59"/>
        <end position="77"/>
    </location>
</feature>
<feature type="transmembrane region" description="Helical" evidence="2">
    <location>
        <begin position="106"/>
        <end position="125"/>
    </location>
</feature>
<gene>
    <name evidence="3" type="ORF">F6S87_01255</name>
</gene>
<evidence type="ECO:0000256" key="1">
    <source>
        <dbReference type="SAM" id="MobiDB-lite"/>
    </source>
</evidence>
<protein>
    <submittedName>
        <fullName evidence="3">Putative ABC transporter permease</fullName>
    </submittedName>
</protein>
<dbReference type="Pfam" id="PF06541">
    <property type="entry name" value="ABC_trans_CmpB"/>
    <property type="match status" value="1"/>
</dbReference>
<dbReference type="EMBL" id="VYSG01000001">
    <property type="protein sequence ID" value="NEG69275.1"/>
    <property type="molecule type" value="Genomic_DNA"/>
</dbReference>
<sequence length="249" mass="28744">MGRVRLQGTGTIGRRASAQMSREHNRRRDAGEPRDGNRESLHGTVRRDELGYFRPRTWFFWRTLIICLCYFSIVGHWCELPYCTMMNHFFGIVADDYAVWHDPWYFPYWVYGIGAVVMTLVIEPLKEWIVRRRKTNWGALLETFVIAFLLAAVLETGIGLIINQPDQYGIYPYWDNSVLPGNILGQGWIVNDFFIGLLAVAYVWLFYPVICRIFMHMKPVTANVVFAVLMVLFAVACIFSYVPGLAPVA</sequence>
<proteinExistence type="predicted"/>
<keyword evidence="2" id="KW-1133">Transmembrane helix</keyword>
<evidence type="ECO:0000313" key="4">
    <source>
        <dbReference type="Proteomes" id="UP000469292"/>
    </source>
</evidence>
<dbReference type="Proteomes" id="UP000469292">
    <property type="component" value="Unassembled WGS sequence"/>
</dbReference>
<organism evidence="3 4">
    <name type="scientific">Bifidobacterium choloepi</name>
    <dbReference type="NCBI Taxonomy" id="2614131"/>
    <lineage>
        <taxon>Bacteria</taxon>
        <taxon>Bacillati</taxon>
        <taxon>Actinomycetota</taxon>
        <taxon>Actinomycetes</taxon>
        <taxon>Bifidobacteriales</taxon>
        <taxon>Bifidobacteriaceae</taxon>
        <taxon>Bifidobacterium</taxon>
    </lineage>
</organism>
<keyword evidence="2" id="KW-0472">Membrane</keyword>
<feature type="region of interest" description="Disordered" evidence="1">
    <location>
        <begin position="1"/>
        <end position="40"/>
    </location>
</feature>
<reference evidence="3 4" key="1">
    <citation type="submission" date="2019-09" db="EMBL/GenBank/DDBJ databases">
        <title>Phylogenetic characterization of a novel taxon of the genus Bifidobacterium: Bifidobacterium choloepi sp. nov.</title>
        <authorList>
            <person name="Modesto M."/>
            <person name="Satti M."/>
        </authorList>
    </citation>
    <scope>NUCLEOTIDE SEQUENCE [LARGE SCALE GENOMIC DNA]</scope>
    <source>
        <strain evidence="3 4">BRDM6</strain>
    </source>
</reference>
<keyword evidence="4" id="KW-1185">Reference proteome</keyword>
<evidence type="ECO:0000313" key="3">
    <source>
        <dbReference type="EMBL" id="NEG69275.1"/>
    </source>
</evidence>
<accession>A0A6I5MZL6</accession>
<name>A0A6I5MZL6_9BIFI</name>
<comment type="caution">
    <text evidence="3">The sequence shown here is derived from an EMBL/GenBank/DDBJ whole genome shotgun (WGS) entry which is preliminary data.</text>
</comment>
<feature type="transmembrane region" description="Helical" evidence="2">
    <location>
        <begin position="188"/>
        <end position="210"/>
    </location>
</feature>